<dbReference type="AlphaFoldDB" id="A0A5K7X192"/>
<protein>
    <submittedName>
        <fullName evidence="1">Uncharacterized protein</fullName>
    </submittedName>
</protein>
<dbReference type="EMBL" id="AP021853">
    <property type="protein sequence ID" value="BBO00313.1"/>
    <property type="molecule type" value="Genomic_DNA"/>
</dbReference>
<gene>
    <name evidence="1" type="ORF">St703_30170</name>
</gene>
<sequence length="48" mass="5382">MIGDNDYWAIRQALRGSMGMDVPYYSDEEGQVIAGAFVDIILEKVQSE</sequence>
<name>A0A5K7X192_9BACL</name>
<accession>A0A5K7X192</accession>
<evidence type="ECO:0000313" key="1">
    <source>
        <dbReference type="EMBL" id="BBO00313.1"/>
    </source>
</evidence>
<organism evidence="1 2">
    <name type="scientific">Sporolactobacillus terrae</name>
    <dbReference type="NCBI Taxonomy" id="269673"/>
    <lineage>
        <taxon>Bacteria</taxon>
        <taxon>Bacillati</taxon>
        <taxon>Bacillota</taxon>
        <taxon>Bacilli</taxon>
        <taxon>Bacillales</taxon>
        <taxon>Sporolactobacillaceae</taxon>
        <taxon>Sporolactobacillus</taxon>
    </lineage>
</organism>
<dbReference type="RefSeq" id="WP_176557809.1">
    <property type="nucleotide sequence ID" value="NZ_CP082837.1"/>
</dbReference>
<proteinExistence type="predicted"/>
<evidence type="ECO:0000313" key="2">
    <source>
        <dbReference type="Proteomes" id="UP000326951"/>
    </source>
</evidence>
<dbReference type="Proteomes" id="UP000326951">
    <property type="component" value="Chromosome"/>
</dbReference>
<reference evidence="1 2" key="1">
    <citation type="submission" date="2019-09" db="EMBL/GenBank/DDBJ databases">
        <title>Complete genome sequence of Sporolactobacillus terrae 70-3.</title>
        <authorList>
            <person name="Tanaka N."/>
            <person name="Shiwa Y."/>
            <person name="Fujita N."/>
            <person name="Tanasupawat S."/>
        </authorList>
    </citation>
    <scope>NUCLEOTIDE SEQUENCE [LARGE SCALE GENOMIC DNA]</scope>
    <source>
        <strain evidence="1 2">70-3</strain>
    </source>
</reference>